<gene>
    <name evidence="2" type="ordered locus">BN140_3057</name>
</gene>
<dbReference type="HOGENOM" id="CLU_992505_0_0_2"/>
<name>W6PQZ7_METBM</name>
<dbReference type="KEGG" id="mbg:BN140_3057"/>
<dbReference type="STRING" id="1201294.BN140_3057"/>
<feature type="region of interest" description="Disordered" evidence="1">
    <location>
        <begin position="239"/>
        <end position="280"/>
    </location>
</feature>
<feature type="region of interest" description="Disordered" evidence="1">
    <location>
        <begin position="191"/>
        <end position="225"/>
    </location>
</feature>
<organism evidence="2 3">
    <name type="scientific">Methanoculleus bourgensis (strain ATCC 43281 / DSM 3045 / OCM 15 / MS2)</name>
    <name type="common">Methanogenium bourgense</name>
    <dbReference type="NCBI Taxonomy" id="1201294"/>
    <lineage>
        <taxon>Archaea</taxon>
        <taxon>Methanobacteriati</taxon>
        <taxon>Methanobacteriota</taxon>
        <taxon>Stenosarchaea group</taxon>
        <taxon>Methanomicrobia</taxon>
        <taxon>Methanomicrobiales</taxon>
        <taxon>Methanomicrobiaceae</taxon>
        <taxon>Methanoculleus</taxon>
    </lineage>
</organism>
<keyword evidence="3" id="KW-1185">Reference proteome</keyword>
<reference evidence="3" key="1">
    <citation type="journal article" date="2012" name="J. Bacteriol.">
        <title>Complete genome sequence of the hydrogenotrophic, methanogenic archaeon Methanoculleus bourgensis strain MS2T, isolated from a sewage sludge digester.</title>
        <authorList>
            <person name="Maus I."/>
            <person name="Wibberg D."/>
            <person name="Stantscheff R."/>
            <person name="Eikmeyer F.G."/>
            <person name="Seffner A."/>
            <person name="Boelter J."/>
            <person name="Szczepanowski R."/>
            <person name="Blom J."/>
            <person name="Jaenicke S."/>
            <person name="Konig H."/>
            <person name="Puhler A."/>
            <person name="Schluter A."/>
        </authorList>
    </citation>
    <scope>NUCLEOTIDE SEQUENCE [LARGE SCALE GENOMIC DNA]</scope>
    <source>
        <strain evidence="3">ATCC 43281 / DSM 3045 / OCM 15 / MS2</strain>
    </source>
</reference>
<accession>W6PQZ7</accession>
<protein>
    <submittedName>
        <fullName evidence="2">Uncharacterized protein</fullName>
    </submittedName>
</protein>
<proteinExistence type="predicted"/>
<dbReference type="AlphaFoldDB" id="W6PQZ7"/>
<evidence type="ECO:0000313" key="3">
    <source>
        <dbReference type="Proteomes" id="UP000009007"/>
    </source>
</evidence>
<evidence type="ECO:0000313" key="2">
    <source>
        <dbReference type="EMBL" id="CDM26166.1"/>
    </source>
</evidence>
<evidence type="ECO:0000256" key="1">
    <source>
        <dbReference type="SAM" id="MobiDB-lite"/>
    </source>
</evidence>
<dbReference type="Proteomes" id="UP000009007">
    <property type="component" value="Chromosome I"/>
</dbReference>
<dbReference type="PATRIC" id="fig|1201294.9.peg.2372"/>
<sequence length="280" mass="31744">MVQFNLHPCKRTGIFGYAGYGYVIESHAVRGKPRSRNEEVCRRTVGICTREDYFFIGRVHDGDCPLLHAHREWQTVKHRPSRSPRRYTSRPWSKCLYQTGPGGRTPPSSDEASMVSPVAFWYARKSGLTGATETAMLFCPSIAAAGAASVMPTMRATTMAICFRVITYIRNLRRRCRTTLSDALEVRQRQGAILAKREPQPRRRPDRSTRTLRGSRSGSNEPKRLKDFLSSAGRAPKPFRFLTFPSKQRSLPRGGSRRETGLETATFFAPHPSPFLRHQE</sequence>
<feature type="compositionally biased region" description="Basic and acidic residues" evidence="1">
    <location>
        <begin position="195"/>
        <end position="209"/>
    </location>
</feature>
<dbReference type="EMBL" id="HE964772">
    <property type="protein sequence ID" value="CDM26166.1"/>
    <property type="molecule type" value="Genomic_DNA"/>
</dbReference>